<comment type="caution">
    <text evidence="2">The sequence shown here is derived from an EMBL/GenBank/DDBJ whole genome shotgun (WGS) entry which is preliminary data.</text>
</comment>
<proteinExistence type="predicted"/>
<feature type="region of interest" description="Disordered" evidence="1">
    <location>
        <begin position="1"/>
        <end position="26"/>
    </location>
</feature>
<organism evidence="2 3">
    <name type="scientific">Prunus dulcis</name>
    <name type="common">Almond</name>
    <name type="synonym">Amygdalus dulcis</name>
    <dbReference type="NCBI Taxonomy" id="3755"/>
    <lineage>
        <taxon>Eukaryota</taxon>
        <taxon>Viridiplantae</taxon>
        <taxon>Streptophyta</taxon>
        <taxon>Embryophyta</taxon>
        <taxon>Tracheophyta</taxon>
        <taxon>Spermatophyta</taxon>
        <taxon>Magnoliopsida</taxon>
        <taxon>eudicotyledons</taxon>
        <taxon>Gunneridae</taxon>
        <taxon>Pentapetalae</taxon>
        <taxon>rosids</taxon>
        <taxon>fabids</taxon>
        <taxon>Rosales</taxon>
        <taxon>Rosaceae</taxon>
        <taxon>Amygdaloideae</taxon>
        <taxon>Amygdaleae</taxon>
        <taxon>Prunus</taxon>
    </lineage>
</organism>
<dbReference type="AlphaFoldDB" id="A0AAD4ZTE4"/>
<dbReference type="EMBL" id="JAJFAZ020000001">
    <property type="protein sequence ID" value="KAI5353865.1"/>
    <property type="molecule type" value="Genomic_DNA"/>
</dbReference>
<sequence length="92" mass="10472">MSCRDNDLLISLQTQSPNPSTKTKTTDAVFQNPFQPHLHSHNYPTGYSNHSHGFINGSGESENDLVQARWRWRFKNADSKLVTGAEKEQSQR</sequence>
<evidence type="ECO:0000313" key="2">
    <source>
        <dbReference type="EMBL" id="KAI5353865.1"/>
    </source>
</evidence>
<name>A0AAD4ZTE4_PRUDU</name>
<reference evidence="2 3" key="1">
    <citation type="journal article" date="2022" name="G3 (Bethesda)">
        <title>Whole-genome sequence and methylome profiling of the almond [Prunus dulcis (Mill.) D.A. Webb] cultivar 'Nonpareil'.</title>
        <authorList>
            <person name="D'Amico-Willman K.M."/>
            <person name="Ouma W.Z."/>
            <person name="Meulia T."/>
            <person name="Sideli G.M."/>
            <person name="Gradziel T.M."/>
            <person name="Fresnedo-Ramirez J."/>
        </authorList>
    </citation>
    <scope>NUCLEOTIDE SEQUENCE [LARGE SCALE GENOMIC DNA]</scope>
    <source>
        <strain evidence="2">Clone GOH B32 T37-40</strain>
    </source>
</reference>
<gene>
    <name evidence="2" type="ORF">L3X38_006759</name>
</gene>
<accession>A0AAD4ZTE4</accession>
<feature type="compositionally biased region" description="Polar residues" evidence="1">
    <location>
        <begin position="11"/>
        <end position="26"/>
    </location>
</feature>
<keyword evidence="3" id="KW-1185">Reference proteome</keyword>
<evidence type="ECO:0000313" key="3">
    <source>
        <dbReference type="Proteomes" id="UP001054821"/>
    </source>
</evidence>
<dbReference type="Proteomes" id="UP001054821">
    <property type="component" value="Chromosome 1"/>
</dbReference>
<protein>
    <submittedName>
        <fullName evidence="2">Uncharacterized protein</fullName>
    </submittedName>
</protein>
<evidence type="ECO:0000256" key="1">
    <source>
        <dbReference type="SAM" id="MobiDB-lite"/>
    </source>
</evidence>